<feature type="region of interest" description="Disordered" evidence="1">
    <location>
        <begin position="1"/>
        <end position="35"/>
    </location>
</feature>
<evidence type="ECO:0000313" key="3">
    <source>
        <dbReference type="Proteomes" id="UP001283361"/>
    </source>
</evidence>
<keyword evidence="3" id="KW-1185">Reference proteome</keyword>
<dbReference type="Proteomes" id="UP001283361">
    <property type="component" value="Unassembled WGS sequence"/>
</dbReference>
<protein>
    <submittedName>
        <fullName evidence="2">Uncharacterized protein</fullName>
    </submittedName>
</protein>
<proteinExistence type="predicted"/>
<name>A0AAE1DDS0_9GAST</name>
<accession>A0AAE1DDS0</accession>
<dbReference type="EMBL" id="JAWDGP010004189">
    <property type="protein sequence ID" value="KAK3766964.1"/>
    <property type="molecule type" value="Genomic_DNA"/>
</dbReference>
<gene>
    <name evidence="2" type="ORF">RRG08_059833</name>
</gene>
<evidence type="ECO:0000256" key="1">
    <source>
        <dbReference type="SAM" id="MobiDB-lite"/>
    </source>
</evidence>
<dbReference type="AlphaFoldDB" id="A0AAE1DDS0"/>
<organism evidence="2 3">
    <name type="scientific">Elysia crispata</name>
    <name type="common">lettuce slug</name>
    <dbReference type="NCBI Taxonomy" id="231223"/>
    <lineage>
        <taxon>Eukaryota</taxon>
        <taxon>Metazoa</taxon>
        <taxon>Spiralia</taxon>
        <taxon>Lophotrochozoa</taxon>
        <taxon>Mollusca</taxon>
        <taxon>Gastropoda</taxon>
        <taxon>Heterobranchia</taxon>
        <taxon>Euthyneura</taxon>
        <taxon>Panpulmonata</taxon>
        <taxon>Sacoglossa</taxon>
        <taxon>Placobranchoidea</taxon>
        <taxon>Plakobranchidae</taxon>
        <taxon>Elysia</taxon>
    </lineage>
</organism>
<feature type="region of interest" description="Disordered" evidence="1">
    <location>
        <begin position="167"/>
        <end position="202"/>
    </location>
</feature>
<reference evidence="2" key="1">
    <citation type="journal article" date="2023" name="G3 (Bethesda)">
        <title>A reference genome for the long-term kleptoplast-retaining sea slug Elysia crispata morphotype clarki.</title>
        <authorList>
            <person name="Eastman K.E."/>
            <person name="Pendleton A.L."/>
            <person name="Shaikh M.A."/>
            <person name="Suttiyut T."/>
            <person name="Ogas R."/>
            <person name="Tomko P."/>
            <person name="Gavelis G."/>
            <person name="Widhalm J.R."/>
            <person name="Wisecaver J.H."/>
        </authorList>
    </citation>
    <scope>NUCLEOTIDE SEQUENCE</scope>
    <source>
        <strain evidence="2">ECLA1</strain>
    </source>
</reference>
<comment type="caution">
    <text evidence="2">The sequence shown here is derived from an EMBL/GenBank/DDBJ whole genome shotgun (WGS) entry which is preliminary data.</text>
</comment>
<sequence length="202" mass="22978">MQENKFEIVSKKETQEGDQESRHSQGREEERTSSRAGLHCVEYWSSQVTHRGEMESEHQAEQGFTVWNTGPLRSLTGARGRANIKQSRASLCGILVLSGHSQVTHRGEVKSEHQAEQGFTVWDTGPLRSLTVWEMHRPGAGWFTYLIVRTTLYIMDTELENMAMGQTSVEKGKHQSKSTDQQVETSSRRVMYPGPQKVEMRP</sequence>
<evidence type="ECO:0000313" key="2">
    <source>
        <dbReference type="EMBL" id="KAK3766964.1"/>
    </source>
</evidence>
<feature type="compositionally biased region" description="Basic and acidic residues" evidence="1">
    <location>
        <begin position="1"/>
        <end position="33"/>
    </location>
</feature>